<dbReference type="RefSeq" id="WP_198467493.1">
    <property type="nucleotide sequence ID" value="NZ_JAEFDC010000015.1"/>
</dbReference>
<comment type="caution">
    <text evidence="1">The sequence shown here is derived from an EMBL/GenBank/DDBJ whole genome shotgun (WGS) entry which is preliminary data.</text>
</comment>
<reference evidence="1 2" key="1">
    <citation type="journal article" date="2021" name="Int. J. Syst. Evol. Microbiol.">
        <title>Capnocytophaga periodontitidis sp. nov., isolated from subgingival plaque of periodontitis patient.</title>
        <authorList>
            <person name="Zhang Y."/>
            <person name="Qiao D."/>
            <person name="Shi W."/>
            <person name="Wu D."/>
            <person name="Cai M."/>
        </authorList>
    </citation>
    <scope>NUCLEOTIDE SEQUENCE [LARGE SCALE GENOMIC DNA]</scope>
    <source>
        <strain evidence="1 2">051621</strain>
    </source>
</reference>
<organism evidence="1 2">
    <name type="scientific">Capnocytophaga periodontitidis</name>
    <dbReference type="NCBI Taxonomy" id="2795027"/>
    <lineage>
        <taxon>Bacteria</taxon>
        <taxon>Pseudomonadati</taxon>
        <taxon>Bacteroidota</taxon>
        <taxon>Flavobacteriia</taxon>
        <taxon>Flavobacteriales</taxon>
        <taxon>Flavobacteriaceae</taxon>
        <taxon>Capnocytophaga</taxon>
    </lineage>
</organism>
<proteinExistence type="predicted"/>
<gene>
    <name evidence="1" type="ORF">I7X30_12715</name>
</gene>
<protein>
    <submittedName>
        <fullName evidence="1">Uncharacterized protein</fullName>
    </submittedName>
</protein>
<dbReference type="EMBL" id="JAEFDC010000015">
    <property type="protein sequence ID" value="MBI1647910.1"/>
    <property type="molecule type" value="Genomic_DNA"/>
</dbReference>
<evidence type="ECO:0000313" key="1">
    <source>
        <dbReference type="EMBL" id="MBI1647910.1"/>
    </source>
</evidence>
<name>A0ABS0SQQ3_9FLAO</name>
<sequence>MKGIILTDNTNYLGFDRNISLWGQKSFQYPIVDDYFVDAKYLERILEEKESLFKDNLHLLYFSEDSCELHNFKQIGVDCGYLYEPIDDFYIGFSIIYNEILRIDNSFCVEYKKRLNEFSLFSSAVQAKSFLQERAFFCDKYKFENAFQRLSVVNIYLYK</sequence>
<evidence type="ECO:0000313" key="2">
    <source>
        <dbReference type="Proteomes" id="UP000641139"/>
    </source>
</evidence>
<accession>A0ABS0SQQ3</accession>
<keyword evidence="2" id="KW-1185">Reference proteome</keyword>
<dbReference type="Proteomes" id="UP000641139">
    <property type="component" value="Unassembled WGS sequence"/>
</dbReference>